<keyword evidence="1" id="KW-0812">Transmembrane</keyword>
<reference evidence="2 3" key="1">
    <citation type="submission" date="2018-07" db="EMBL/GenBank/DDBJ databases">
        <title>Desertimonas flava gen. nov. sp. nov.</title>
        <authorList>
            <person name="Liu S."/>
        </authorList>
    </citation>
    <scope>NUCLEOTIDE SEQUENCE [LARGE SCALE GENOMIC DNA]</scope>
    <source>
        <strain evidence="2 3">16Sb5-5</strain>
    </source>
</reference>
<accession>A0A367Z1P8</accession>
<proteinExistence type="predicted"/>
<evidence type="ECO:0000313" key="3">
    <source>
        <dbReference type="Proteomes" id="UP000252770"/>
    </source>
</evidence>
<evidence type="ECO:0000313" key="2">
    <source>
        <dbReference type="EMBL" id="RCK71151.1"/>
    </source>
</evidence>
<gene>
    <name evidence="2" type="ORF">DT076_01445</name>
</gene>
<name>A0A367Z1P8_9ACTN</name>
<comment type="caution">
    <text evidence="2">The sequence shown here is derived from an EMBL/GenBank/DDBJ whole genome shotgun (WGS) entry which is preliminary data.</text>
</comment>
<feature type="transmembrane region" description="Helical" evidence="1">
    <location>
        <begin position="178"/>
        <end position="196"/>
    </location>
</feature>
<keyword evidence="1" id="KW-1133">Transmembrane helix</keyword>
<dbReference type="AlphaFoldDB" id="A0A367Z1P8"/>
<protein>
    <submittedName>
        <fullName evidence="2">Uncharacterized protein</fullName>
    </submittedName>
</protein>
<organism evidence="2 3">
    <name type="scientific">Desertihabitans brevis</name>
    <dbReference type="NCBI Taxonomy" id="2268447"/>
    <lineage>
        <taxon>Bacteria</taxon>
        <taxon>Bacillati</taxon>
        <taxon>Actinomycetota</taxon>
        <taxon>Actinomycetes</taxon>
        <taxon>Propionibacteriales</taxon>
        <taxon>Propionibacteriaceae</taxon>
        <taxon>Desertihabitans</taxon>
    </lineage>
</organism>
<dbReference type="RefSeq" id="WP_114124854.1">
    <property type="nucleotide sequence ID" value="NZ_QOUI01000001.1"/>
</dbReference>
<sequence length="214" mass="23874">MLETWRREWAVRKIKPGDGRPLPRFRFWQLLSRSLLHLHLPGRTGPGYAVDVRRGGDSEGRVWADLYRDGRRYARATVPAVFPVPGGRLEVATSTFGLRRAHFVADDGTEHQLVPDPRSAEGRRARLDRRHPVLSRWIGVVSVLAVLVGVGLNLLQLAEPVSQIPPVTALVGTFESPVRLPLWANVALGLAAALGSTERALRLRYRWYLDAVGN</sequence>
<evidence type="ECO:0000256" key="1">
    <source>
        <dbReference type="SAM" id="Phobius"/>
    </source>
</evidence>
<keyword evidence="1" id="KW-0472">Membrane</keyword>
<feature type="transmembrane region" description="Helical" evidence="1">
    <location>
        <begin position="133"/>
        <end position="158"/>
    </location>
</feature>
<dbReference type="EMBL" id="QOUI01000001">
    <property type="protein sequence ID" value="RCK71151.1"/>
    <property type="molecule type" value="Genomic_DNA"/>
</dbReference>
<keyword evidence="3" id="KW-1185">Reference proteome</keyword>
<dbReference type="Proteomes" id="UP000252770">
    <property type="component" value="Unassembled WGS sequence"/>
</dbReference>